<comment type="caution">
    <text evidence="1">The sequence shown here is derived from an EMBL/GenBank/DDBJ whole genome shotgun (WGS) entry which is preliminary data.</text>
</comment>
<name>A0A8H6MGM4_9AGAR</name>
<dbReference type="AlphaFoldDB" id="A0A8H6MGM4"/>
<proteinExistence type="predicted"/>
<reference evidence="1 2" key="1">
    <citation type="submission" date="2020-07" db="EMBL/GenBank/DDBJ databases">
        <title>Comparative genomics of pyrophilous fungi reveals a link between fire events and developmental genes.</title>
        <authorList>
            <consortium name="DOE Joint Genome Institute"/>
            <person name="Steindorff A.S."/>
            <person name="Carver A."/>
            <person name="Calhoun S."/>
            <person name="Stillman K."/>
            <person name="Liu H."/>
            <person name="Lipzen A."/>
            <person name="Pangilinan J."/>
            <person name="Labutti K."/>
            <person name="Bruns T.D."/>
            <person name="Grigoriev I.V."/>
        </authorList>
    </citation>
    <scope>NUCLEOTIDE SEQUENCE [LARGE SCALE GENOMIC DNA]</scope>
    <source>
        <strain evidence="1 2">CBS 144469</strain>
    </source>
</reference>
<keyword evidence="2" id="KW-1185">Reference proteome</keyword>
<gene>
    <name evidence="1" type="ORF">DFP72DRAFT_1162918</name>
</gene>
<organism evidence="1 2">
    <name type="scientific">Ephemerocybe angulata</name>
    <dbReference type="NCBI Taxonomy" id="980116"/>
    <lineage>
        <taxon>Eukaryota</taxon>
        <taxon>Fungi</taxon>
        <taxon>Dikarya</taxon>
        <taxon>Basidiomycota</taxon>
        <taxon>Agaricomycotina</taxon>
        <taxon>Agaricomycetes</taxon>
        <taxon>Agaricomycetidae</taxon>
        <taxon>Agaricales</taxon>
        <taxon>Agaricineae</taxon>
        <taxon>Psathyrellaceae</taxon>
        <taxon>Ephemerocybe</taxon>
    </lineage>
</organism>
<evidence type="ECO:0000313" key="1">
    <source>
        <dbReference type="EMBL" id="KAF6765036.1"/>
    </source>
</evidence>
<accession>A0A8H6MGM4</accession>
<protein>
    <submittedName>
        <fullName evidence="1">Uncharacterized protein</fullName>
    </submittedName>
</protein>
<dbReference type="OrthoDB" id="5277092at2759"/>
<evidence type="ECO:0000313" key="2">
    <source>
        <dbReference type="Proteomes" id="UP000521943"/>
    </source>
</evidence>
<dbReference type="EMBL" id="JACGCI010000003">
    <property type="protein sequence ID" value="KAF6765036.1"/>
    <property type="molecule type" value="Genomic_DNA"/>
</dbReference>
<dbReference type="Proteomes" id="UP000521943">
    <property type="component" value="Unassembled WGS sequence"/>
</dbReference>
<sequence length="91" mass="10262">MIMPATKPASNAEDSLKSFISVNPNGQYSFDSERDSPVSEICRGSKMNENDCITLQMNSRRLFEAMQNQGFYCALPMDPGRTYMECKPLPK</sequence>